<dbReference type="Proteomes" id="UP000429958">
    <property type="component" value="Unassembled WGS sequence"/>
</dbReference>
<dbReference type="EMBL" id="VUMD01000002">
    <property type="protein sequence ID" value="MSS35718.1"/>
    <property type="molecule type" value="Genomic_DNA"/>
</dbReference>
<dbReference type="PANTHER" id="PTHR33055">
    <property type="entry name" value="TRANSPOSASE FOR INSERTION SEQUENCE ELEMENT IS1111A"/>
    <property type="match status" value="1"/>
</dbReference>
<reference evidence="3 4" key="1">
    <citation type="submission" date="2019-08" db="EMBL/GenBank/DDBJ databases">
        <title>In-depth cultivation of the pig gut microbiome towards novel bacterial diversity and tailored functional studies.</title>
        <authorList>
            <person name="Wylensek D."/>
            <person name="Hitch T.C.A."/>
            <person name="Clavel T."/>
        </authorList>
    </citation>
    <scope>NUCLEOTIDE SEQUENCE [LARGE SCALE GENOMIC DNA]</scope>
    <source>
        <strain evidence="3 4">WCA-389-WT-23D1</strain>
    </source>
</reference>
<evidence type="ECO:0000259" key="1">
    <source>
        <dbReference type="Pfam" id="PF01548"/>
    </source>
</evidence>
<dbReference type="InterPro" id="IPR047650">
    <property type="entry name" value="Transpos_IS110"/>
</dbReference>
<name>A0A7X2NJ46_9CLOT</name>
<sequence length="402" mass="45808">MGIDLHKETHTAVMLDCWNHKLGEITIENKPAEFHKLTRKVSRFVTEEKTAVYGLENAYGYGRTLAVWLLEKGFLVKDVNTALSYAQRKSVPMYQKSDSYDAEAVALVLINLLDKLPDAAPDDKYWTLSQLVNRRDNINIHQQRLKNQMHEQLCMAYPSYKKFFQDIGRPTALYFFHEYPSPVHLRGKTAEELAGELRPVSHNNCSVKRAEKILELVKSDGETCRDCQESRDIITRSLAYDLEHYRKQMEEVEAAIEAMLPEFGCTLITMPGIDIITAANILAEIGNIDRFPNAKKLAKFAGIAPINFSSAGKGKDVCPKQGNRRLQAIFYFLAIQMVQVAPSGTPRNALFREYFLKRLEEGKNKPQALICIARRLVNIVYGMLKNHTEYREPESKTGDETV</sequence>
<feature type="domain" description="Transposase IS110-like N-terminal" evidence="1">
    <location>
        <begin position="2"/>
        <end position="158"/>
    </location>
</feature>
<evidence type="ECO:0000259" key="2">
    <source>
        <dbReference type="Pfam" id="PF02371"/>
    </source>
</evidence>
<keyword evidence="4" id="KW-1185">Reference proteome</keyword>
<dbReference type="InterPro" id="IPR003346">
    <property type="entry name" value="Transposase_20"/>
</dbReference>
<accession>A0A7X2NJ46</accession>
<proteinExistence type="predicted"/>
<dbReference type="GO" id="GO:0003677">
    <property type="term" value="F:DNA binding"/>
    <property type="evidence" value="ECO:0007669"/>
    <property type="project" value="InterPro"/>
</dbReference>
<dbReference type="Pfam" id="PF02371">
    <property type="entry name" value="Transposase_20"/>
    <property type="match status" value="1"/>
</dbReference>
<dbReference type="PANTHER" id="PTHR33055:SF15">
    <property type="entry name" value="TRANSPOSASE-RELATED"/>
    <property type="match status" value="1"/>
</dbReference>
<dbReference type="InterPro" id="IPR002525">
    <property type="entry name" value="Transp_IS110-like_N"/>
</dbReference>
<organism evidence="3 4">
    <name type="scientific">Clostridium porci</name>
    <dbReference type="NCBI Taxonomy" id="2605778"/>
    <lineage>
        <taxon>Bacteria</taxon>
        <taxon>Bacillati</taxon>
        <taxon>Bacillota</taxon>
        <taxon>Clostridia</taxon>
        <taxon>Eubacteriales</taxon>
        <taxon>Clostridiaceae</taxon>
        <taxon>Clostridium</taxon>
    </lineage>
</organism>
<dbReference type="NCBIfam" id="NF033542">
    <property type="entry name" value="transpos_IS110"/>
    <property type="match status" value="1"/>
</dbReference>
<dbReference type="GO" id="GO:0006313">
    <property type="term" value="P:DNA transposition"/>
    <property type="evidence" value="ECO:0007669"/>
    <property type="project" value="InterPro"/>
</dbReference>
<feature type="domain" description="Transposase IS116/IS110/IS902 C-terminal" evidence="2">
    <location>
        <begin position="267"/>
        <end position="341"/>
    </location>
</feature>
<evidence type="ECO:0000313" key="3">
    <source>
        <dbReference type="EMBL" id="MSS35718.1"/>
    </source>
</evidence>
<dbReference type="GO" id="GO:0004803">
    <property type="term" value="F:transposase activity"/>
    <property type="evidence" value="ECO:0007669"/>
    <property type="project" value="InterPro"/>
</dbReference>
<dbReference type="AlphaFoldDB" id="A0A7X2NJ46"/>
<comment type="caution">
    <text evidence="3">The sequence shown here is derived from an EMBL/GenBank/DDBJ whole genome shotgun (WGS) entry which is preliminary data.</text>
</comment>
<protein>
    <submittedName>
        <fullName evidence="3">IS110 family transposase</fullName>
    </submittedName>
</protein>
<evidence type="ECO:0000313" key="4">
    <source>
        <dbReference type="Proteomes" id="UP000429958"/>
    </source>
</evidence>
<dbReference type="Pfam" id="PF01548">
    <property type="entry name" value="DEDD_Tnp_IS110"/>
    <property type="match status" value="1"/>
</dbReference>
<gene>
    <name evidence="3" type="ORF">FYJ39_03760</name>
</gene>